<evidence type="ECO:0000259" key="4">
    <source>
        <dbReference type="Pfam" id="PF16321"/>
    </source>
</evidence>
<dbReference type="OrthoDB" id="9794975at2"/>
<comment type="function">
    <text evidence="3">Required for dimerization of active 70S ribosomes into 100S ribosomes in stationary phase; 100S ribosomes are translationally inactive and sometimes present during exponential growth.</text>
</comment>
<dbReference type="PATRIC" id="fig|1216932.3.peg.2244"/>
<dbReference type="HAMAP" id="MF_00839">
    <property type="entry name" value="HPF"/>
    <property type="match status" value="1"/>
</dbReference>
<keyword evidence="2 3" id="KW-0810">Translation regulation</keyword>
<sequence length="179" mass="20856">MKIILVGKNVDVTEALKDTVEKKLSRLDKYFTREYTANVTLKVQKASHTIEVTIPMDRIVIRCEETTDDMYTSIDFVVDKLERQIRKQKTKLSRNMYNESLRFAEIKESAITSEPEEEEGKIVKTKKFAVKPMSAEEAVLQMELVGHNFFVYMNDKDNEVNVVYKRKDGNYGLIEPEFD</sequence>
<dbReference type="STRING" id="1216932.CM240_2261"/>
<evidence type="ECO:0000313" key="5">
    <source>
        <dbReference type="EMBL" id="CDM69403.1"/>
    </source>
</evidence>
<reference evidence="5 6" key="1">
    <citation type="submission" date="2013-11" db="EMBL/GenBank/DDBJ databases">
        <title>Complete genome sequence of Clostridum sp. M2/40.</title>
        <authorList>
            <person name="Wibberg D."/>
            <person name="Puehler A."/>
            <person name="Schlueter A."/>
        </authorList>
    </citation>
    <scope>NUCLEOTIDE SEQUENCE [LARGE SCALE GENOMIC DNA]</scope>
    <source>
        <strain evidence="6">M2/40</strain>
    </source>
</reference>
<dbReference type="GO" id="GO:0022627">
    <property type="term" value="C:cytosolic small ribosomal subunit"/>
    <property type="evidence" value="ECO:0007669"/>
    <property type="project" value="TreeGrafter"/>
</dbReference>
<organism evidence="5 6">
    <name type="scientific">Clostridium bornimense</name>
    <dbReference type="NCBI Taxonomy" id="1216932"/>
    <lineage>
        <taxon>Bacteria</taxon>
        <taxon>Bacillati</taxon>
        <taxon>Bacillota</taxon>
        <taxon>Clostridia</taxon>
        <taxon>Eubacteriales</taxon>
        <taxon>Clostridiaceae</taxon>
        <taxon>Clostridium</taxon>
    </lineage>
</organism>
<dbReference type="eggNOG" id="COG1544">
    <property type="taxonomic scope" value="Bacteria"/>
</dbReference>
<dbReference type="InterPro" id="IPR034694">
    <property type="entry name" value="HPF_long/plastid"/>
</dbReference>
<dbReference type="SUPFAM" id="SSF69754">
    <property type="entry name" value="Ribosome binding protein Y (YfiA homologue)"/>
    <property type="match status" value="1"/>
</dbReference>
<dbReference type="InterPro" id="IPR038416">
    <property type="entry name" value="Ribosom_S30AE_C_sf"/>
</dbReference>
<dbReference type="GO" id="GO:0045900">
    <property type="term" value="P:negative regulation of translational elongation"/>
    <property type="evidence" value="ECO:0007669"/>
    <property type="project" value="TreeGrafter"/>
</dbReference>
<comment type="subunit">
    <text evidence="3">Interacts with 100S ribosomes.</text>
</comment>
<dbReference type="Pfam" id="PF02482">
    <property type="entry name" value="Ribosomal_S30AE"/>
    <property type="match status" value="1"/>
</dbReference>
<dbReference type="CDD" id="cd00552">
    <property type="entry name" value="RaiA"/>
    <property type="match status" value="1"/>
</dbReference>
<dbReference type="AlphaFoldDB" id="W6RY91"/>
<comment type="subcellular location">
    <subcellularLocation>
        <location evidence="3">Cytoplasm</location>
    </subcellularLocation>
</comment>
<evidence type="ECO:0000256" key="3">
    <source>
        <dbReference type="HAMAP-Rule" id="MF_00839"/>
    </source>
</evidence>
<protein>
    <recommendedName>
        <fullName evidence="3">Ribosome hibernation promoting factor</fullName>
        <shortName evidence="3">HPF</shortName>
    </recommendedName>
</protein>
<accession>W6RY91</accession>
<dbReference type="PANTHER" id="PTHR33231:SF1">
    <property type="entry name" value="30S RIBOSOMAL PROTEIN"/>
    <property type="match status" value="1"/>
</dbReference>
<dbReference type="InterPro" id="IPR032528">
    <property type="entry name" value="Ribosom_S30AE_C"/>
</dbReference>
<dbReference type="GO" id="GO:0043024">
    <property type="term" value="F:ribosomal small subunit binding"/>
    <property type="evidence" value="ECO:0007669"/>
    <property type="project" value="TreeGrafter"/>
</dbReference>
<dbReference type="InterPro" id="IPR003489">
    <property type="entry name" value="RHF/RaiA"/>
</dbReference>
<dbReference type="RefSeq" id="WP_044039179.1">
    <property type="nucleotide sequence ID" value="NZ_HG917868.1"/>
</dbReference>
<dbReference type="FunFam" id="3.30.505.50:FF:000001">
    <property type="entry name" value="Ribosome hibernation promoting factor"/>
    <property type="match status" value="1"/>
</dbReference>
<keyword evidence="1 3" id="KW-0963">Cytoplasm</keyword>
<dbReference type="HOGENOM" id="CLU_071472_0_3_9"/>
<gene>
    <name evidence="3" type="primary">hpf</name>
    <name evidence="5" type="ORF">CM240_2261</name>
</gene>
<evidence type="ECO:0000313" key="6">
    <source>
        <dbReference type="Proteomes" id="UP000019426"/>
    </source>
</evidence>
<dbReference type="Proteomes" id="UP000019426">
    <property type="component" value="Chromosome M2/40_rep1"/>
</dbReference>
<proteinExistence type="inferred from homology"/>
<dbReference type="Gene3D" id="3.30.505.50">
    <property type="entry name" value="Sigma 54 modulation/S30EA ribosomal protein, C-terminal domain"/>
    <property type="match status" value="1"/>
</dbReference>
<dbReference type="KEGG" id="clt:CM240_2261"/>
<feature type="domain" description="Sigma 54 modulation/S30EA ribosomal protein C-terminal" evidence="4">
    <location>
        <begin position="117"/>
        <end position="173"/>
    </location>
</feature>
<evidence type="ECO:0000256" key="2">
    <source>
        <dbReference type="ARBA" id="ARBA00022845"/>
    </source>
</evidence>
<evidence type="ECO:0000256" key="1">
    <source>
        <dbReference type="ARBA" id="ARBA00022490"/>
    </source>
</evidence>
<dbReference type="InterPro" id="IPR036567">
    <property type="entry name" value="RHF-like"/>
</dbReference>
<dbReference type="EMBL" id="HG917868">
    <property type="protein sequence ID" value="CDM69403.1"/>
    <property type="molecule type" value="Genomic_DNA"/>
</dbReference>
<keyword evidence="6" id="KW-1185">Reference proteome</keyword>
<dbReference type="Pfam" id="PF16321">
    <property type="entry name" value="Ribosom_S30AE_C"/>
    <property type="match status" value="1"/>
</dbReference>
<dbReference type="NCBIfam" id="TIGR00741">
    <property type="entry name" value="yfiA"/>
    <property type="match status" value="1"/>
</dbReference>
<dbReference type="Gene3D" id="3.30.160.100">
    <property type="entry name" value="Ribosome hibernation promotion factor-like"/>
    <property type="match status" value="1"/>
</dbReference>
<name>W6RY91_9CLOT</name>
<dbReference type="PANTHER" id="PTHR33231">
    <property type="entry name" value="30S RIBOSOMAL PROTEIN"/>
    <property type="match status" value="1"/>
</dbReference>
<dbReference type="InterPro" id="IPR050574">
    <property type="entry name" value="HPF/YfiA_ribosome-assoc"/>
</dbReference>
<comment type="similarity">
    <text evidence="3">Belongs to the HPF/YfiA ribosome-associated protein family. Long HPF subfamily.</text>
</comment>